<name>A0A2M6XV90_9BACT</name>
<comment type="caution">
    <text evidence="2">The sequence shown here is derived from an EMBL/GenBank/DDBJ whole genome shotgun (WGS) entry which is preliminary data.</text>
</comment>
<dbReference type="Pfam" id="PF26593">
    <property type="entry name" value="TraC-like"/>
    <property type="match status" value="1"/>
</dbReference>
<reference evidence="3" key="1">
    <citation type="submission" date="2017-09" db="EMBL/GenBank/DDBJ databases">
        <title>Depth-based differentiation of microbial function through sediment-hosted aquifers and enrichment of novel symbionts in the deep terrestrial subsurface.</title>
        <authorList>
            <person name="Probst A.J."/>
            <person name="Ladd B."/>
            <person name="Jarett J.K."/>
            <person name="Geller-Mcgrath D.E."/>
            <person name="Sieber C.M.K."/>
            <person name="Emerson J.B."/>
            <person name="Anantharaman K."/>
            <person name="Thomas B.C."/>
            <person name="Malmstrom R."/>
            <person name="Stieglmeier M."/>
            <person name="Klingl A."/>
            <person name="Woyke T."/>
            <person name="Ryan C.M."/>
            <person name="Banfield J.F."/>
        </authorList>
    </citation>
    <scope>NUCLEOTIDE SEQUENCE [LARGE SCALE GENOMIC DNA]</scope>
</reference>
<dbReference type="Proteomes" id="UP000229784">
    <property type="component" value="Unassembled WGS sequence"/>
</dbReference>
<dbReference type="AlphaFoldDB" id="A0A2M6XV90"/>
<sequence length="219" mass="24873">MQSSAQSFLQFSQIKEGVIILKVHSLRGILMISSVNFDLKSETERNAIIYQFQNFLNSLDFSCQIVVQSRRLNITGYFDKLKEIEDKQKNELLKIQTAEYRKFIQGLVAEGIIMTKQFFVVVPYTLGEVEGGVGRGAGFGGRLRGLRTQAGGAMSEELFNRCRTQLFQRMEFVALGLRRCGLSVVPLTTAEIIELLWSWHHPKEAEVGYYPEILPELVS</sequence>
<organism evidence="2 3">
    <name type="scientific">bacterium (Candidatus Gribaldobacteria) CG08_land_8_20_14_0_20_39_15</name>
    <dbReference type="NCBI Taxonomy" id="2014273"/>
    <lineage>
        <taxon>Bacteria</taxon>
        <taxon>Candidatus Gribaldobacteria</taxon>
    </lineage>
</organism>
<accession>A0A2M6XV90</accession>
<gene>
    <name evidence="2" type="ORF">COT20_00270</name>
</gene>
<evidence type="ECO:0000259" key="1">
    <source>
        <dbReference type="Pfam" id="PF26593"/>
    </source>
</evidence>
<evidence type="ECO:0000313" key="3">
    <source>
        <dbReference type="Proteomes" id="UP000229784"/>
    </source>
</evidence>
<protein>
    <recommendedName>
        <fullName evidence="1">TraC-like domain-containing protein</fullName>
    </recommendedName>
</protein>
<dbReference type="InterPro" id="IPR058596">
    <property type="entry name" value="TraC-like_dom"/>
</dbReference>
<proteinExistence type="predicted"/>
<feature type="domain" description="TraC-like" evidence="1">
    <location>
        <begin position="27"/>
        <end position="197"/>
    </location>
</feature>
<evidence type="ECO:0000313" key="2">
    <source>
        <dbReference type="EMBL" id="PIU16574.1"/>
    </source>
</evidence>
<dbReference type="EMBL" id="PEXQ01000007">
    <property type="protein sequence ID" value="PIU16574.1"/>
    <property type="molecule type" value="Genomic_DNA"/>
</dbReference>